<dbReference type="RefSeq" id="WP_060601502.1">
    <property type="nucleotide sequence ID" value="NZ_FQZC01000001.1"/>
</dbReference>
<proteinExistence type="inferred from homology"/>
<keyword evidence="3" id="KW-0285">Flavoprotein</keyword>
<dbReference type="Pfam" id="PF05199">
    <property type="entry name" value="GMC_oxred_C"/>
    <property type="match status" value="1"/>
</dbReference>
<accession>A0ABY1I600</accession>
<dbReference type="EMBL" id="FQZC01000001">
    <property type="protein sequence ID" value="SHI65501.1"/>
    <property type="molecule type" value="Genomic_DNA"/>
</dbReference>
<dbReference type="SUPFAM" id="SSF51905">
    <property type="entry name" value="FAD/NAD(P)-binding domain"/>
    <property type="match status" value="1"/>
</dbReference>
<evidence type="ECO:0000259" key="6">
    <source>
        <dbReference type="Pfam" id="PF05199"/>
    </source>
</evidence>
<protein>
    <submittedName>
        <fullName evidence="7">Choline dehydrogenase</fullName>
    </submittedName>
</protein>
<evidence type="ECO:0000256" key="2">
    <source>
        <dbReference type="ARBA" id="ARBA00010790"/>
    </source>
</evidence>
<dbReference type="InterPro" id="IPR051473">
    <property type="entry name" value="P2Ox-like"/>
</dbReference>
<evidence type="ECO:0000256" key="3">
    <source>
        <dbReference type="ARBA" id="ARBA00022630"/>
    </source>
</evidence>
<organism evidence="7 8">
    <name type="scientific">Aureimonas altamirensis DSM 21988</name>
    <dbReference type="NCBI Taxonomy" id="1121026"/>
    <lineage>
        <taxon>Bacteria</taxon>
        <taxon>Pseudomonadati</taxon>
        <taxon>Pseudomonadota</taxon>
        <taxon>Alphaproteobacteria</taxon>
        <taxon>Hyphomicrobiales</taxon>
        <taxon>Aurantimonadaceae</taxon>
        <taxon>Aureimonas</taxon>
    </lineage>
</organism>
<dbReference type="Gene3D" id="3.50.50.60">
    <property type="entry name" value="FAD/NAD(P)-binding domain"/>
    <property type="match status" value="2"/>
</dbReference>
<dbReference type="InterPro" id="IPR007867">
    <property type="entry name" value="GMC_OxRtase_C"/>
</dbReference>
<evidence type="ECO:0000313" key="8">
    <source>
        <dbReference type="Proteomes" id="UP000184290"/>
    </source>
</evidence>
<dbReference type="InterPro" id="IPR036188">
    <property type="entry name" value="FAD/NAD-bd_sf"/>
</dbReference>
<evidence type="ECO:0000256" key="1">
    <source>
        <dbReference type="ARBA" id="ARBA00001974"/>
    </source>
</evidence>
<gene>
    <name evidence="7" type="ORF">SAMN02745911_0771</name>
</gene>
<keyword evidence="5" id="KW-0560">Oxidoreductase</keyword>
<dbReference type="PANTHER" id="PTHR42784">
    <property type="entry name" value="PYRANOSE 2-OXIDASE"/>
    <property type="match status" value="1"/>
</dbReference>
<feature type="domain" description="Glucose-methanol-choline oxidoreductase C-terminal" evidence="6">
    <location>
        <begin position="412"/>
        <end position="535"/>
    </location>
</feature>
<name>A0ABY1I600_9HYPH</name>
<dbReference type="Proteomes" id="UP000184290">
    <property type="component" value="Unassembled WGS sequence"/>
</dbReference>
<dbReference type="PANTHER" id="PTHR42784:SF1">
    <property type="entry name" value="PYRANOSE 2-OXIDASE"/>
    <property type="match status" value="1"/>
</dbReference>
<keyword evidence="8" id="KW-1185">Reference proteome</keyword>
<evidence type="ECO:0000256" key="4">
    <source>
        <dbReference type="ARBA" id="ARBA00022827"/>
    </source>
</evidence>
<evidence type="ECO:0000313" key="7">
    <source>
        <dbReference type="EMBL" id="SHI65501.1"/>
    </source>
</evidence>
<reference evidence="7 8" key="1">
    <citation type="submission" date="2016-11" db="EMBL/GenBank/DDBJ databases">
        <authorList>
            <person name="Varghese N."/>
            <person name="Submissions S."/>
        </authorList>
    </citation>
    <scope>NUCLEOTIDE SEQUENCE [LARGE SCALE GENOMIC DNA]</scope>
    <source>
        <strain evidence="7 8">DSM 21988</strain>
    </source>
</reference>
<sequence length="564" mass="62020">MIHDDFDGLGTSFSGVCIVGAGPVGITLAVELERLKIPVLLLESGGHRQSDSIQALAEADFATPDRHDDMSVATARALGGTSNLWGARCVIYDPVDFVPRPGLVNANWPISYDDIFPHYARACQIADAGDVVYSAPIPGVTCADDSFSFDTLERWANEQKLHVTHRKLLARSPLIDVRLRCVVTDIGISPDGRVRDVEIVRADGGERRRLGVDRLVIAAGGLESARLLLATQRRHANLFGGPDGPLGRYYMGHLIGEIADITMATGDIDKAFDFFVHDSGSYVRRRFVPSMETQLREGVLNTALWPVVPPVADPRHGSPILSLVYLVMALGPVGRLIVAEAIRRRHIPDAPREIRAHLQNVLKGAPEAMAQAAGFLMRRYGRRERLPGLFVHNRNRRYGLSYHSEHSPDPLSRVWLTDKTDALGLPRLEIDLRFPRSDAQSVVKVHDLFETWLEKTGFGRIDYRMPREERVAAVMAQARHGTHQIGMVRMGANARDSVVDGNLRSFDLPNLFVTSTAVLPTSGQANPTLTAMALAVRLANRLSAESEGKVTPFRKVNMRGSVAA</sequence>
<comment type="similarity">
    <text evidence="2">Belongs to the GMC oxidoreductase family.</text>
</comment>
<comment type="caution">
    <text evidence="7">The sequence shown here is derived from an EMBL/GenBank/DDBJ whole genome shotgun (WGS) entry which is preliminary data.</text>
</comment>
<keyword evidence="4" id="KW-0274">FAD</keyword>
<comment type="cofactor">
    <cofactor evidence="1">
        <name>FAD</name>
        <dbReference type="ChEBI" id="CHEBI:57692"/>
    </cofactor>
</comment>
<evidence type="ECO:0000256" key="5">
    <source>
        <dbReference type="ARBA" id="ARBA00023002"/>
    </source>
</evidence>